<accession>A0A060X2H4</accession>
<reference evidence="2" key="2">
    <citation type="submission" date="2014-03" db="EMBL/GenBank/DDBJ databases">
        <authorList>
            <person name="Genoscope - CEA"/>
        </authorList>
    </citation>
    <scope>NUCLEOTIDE SEQUENCE</scope>
</reference>
<feature type="region of interest" description="Disordered" evidence="1">
    <location>
        <begin position="1"/>
        <end position="97"/>
    </location>
</feature>
<reference evidence="2" key="1">
    <citation type="journal article" date="2014" name="Nat. Commun.">
        <title>The rainbow trout genome provides novel insights into evolution after whole-genome duplication in vertebrates.</title>
        <authorList>
            <person name="Berthelot C."/>
            <person name="Brunet F."/>
            <person name="Chalopin D."/>
            <person name="Juanchich A."/>
            <person name="Bernard M."/>
            <person name="Noel B."/>
            <person name="Bento P."/>
            <person name="Da Silva C."/>
            <person name="Labadie K."/>
            <person name="Alberti A."/>
            <person name="Aury J.M."/>
            <person name="Louis A."/>
            <person name="Dehais P."/>
            <person name="Bardou P."/>
            <person name="Montfort J."/>
            <person name="Klopp C."/>
            <person name="Cabau C."/>
            <person name="Gaspin C."/>
            <person name="Thorgaard G.H."/>
            <person name="Boussaha M."/>
            <person name="Quillet E."/>
            <person name="Guyomard R."/>
            <person name="Galiana D."/>
            <person name="Bobe J."/>
            <person name="Volff J.N."/>
            <person name="Genet C."/>
            <person name="Wincker P."/>
            <person name="Jaillon O."/>
            <person name="Roest Crollius H."/>
            <person name="Guiguen Y."/>
        </authorList>
    </citation>
    <scope>NUCLEOTIDE SEQUENCE [LARGE SCALE GENOMIC DNA]</scope>
</reference>
<gene>
    <name evidence="2" type="ORF">GSONMT00033171001</name>
</gene>
<name>A0A060X2H4_ONCMY</name>
<protein>
    <submittedName>
        <fullName evidence="2">Uncharacterized protein</fullName>
    </submittedName>
</protein>
<dbReference type="EMBL" id="FR904904">
    <property type="protein sequence ID" value="CDQ73452.1"/>
    <property type="molecule type" value="Genomic_DNA"/>
</dbReference>
<sequence length="97" mass="10058">MEAGSEEPVQSKVTNDVAAQPPASTPEASDLDFWLSNAPVPSDPQEAAAVTDDPPASTPDAGSGVAAVVPDSEPEETVSHSTLLMMSESRDRNLSCY</sequence>
<evidence type="ECO:0000256" key="1">
    <source>
        <dbReference type="SAM" id="MobiDB-lite"/>
    </source>
</evidence>
<dbReference type="STRING" id="8022.A0A060X2H4"/>
<evidence type="ECO:0000313" key="2">
    <source>
        <dbReference type="EMBL" id="CDQ73452.1"/>
    </source>
</evidence>
<feature type="compositionally biased region" description="Basic and acidic residues" evidence="1">
    <location>
        <begin position="88"/>
        <end position="97"/>
    </location>
</feature>
<organism evidence="2 3">
    <name type="scientific">Oncorhynchus mykiss</name>
    <name type="common">Rainbow trout</name>
    <name type="synonym">Salmo gairdneri</name>
    <dbReference type="NCBI Taxonomy" id="8022"/>
    <lineage>
        <taxon>Eukaryota</taxon>
        <taxon>Metazoa</taxon>
        <taxon>Chordata</taxon>
        <taxon>Craniata</taxon>
        <taxon>Vertebrata</taxon>
        <taxon>Euteleostomi</taxon>
        <taxon>Actinopterygii</taxon>
        <taxon>Neopterygii</taxon>
        <taxon>Teleostei</taxon>
        <taxon>Protacanthopterygii</taxon>
        <taxon>Salmoniformes</taxon>
        <taxon>Salmonidae</taxon>
        <taxon>Salmoninae</taxon>
        <taxon>Oncorhynchus</taxon>
    </lineage>
</organism>
<dbReference type="AlphaFoldDB" id="A0A060X2H4"/>
<proteinExistence type="predicted"/>
<dbReference type="PaxDb" id="8022-A0A060X2H4"/>
<dbReference type="Proteomes" id="UP000193380">
    <property type="component" value="Unassembled WGS sequence"/>
</dbReference>
<evidence type="ECO:0000313" key="3">
    <source>
        <dbReference type="Proteomes" id="UP000193380"/>
    </source>
</evidence>